<evidence type="ECO:0000259" key="2">
    <source>
        <dbReference type="Pfam" id="PF02836"/>
    </source>
</evidence>
<dbReference type="GO" id="GO:0005975">
    <property type="term" value="P:carbohydrate metabolic process"/>
    <property type="evidence" value="ECO:0007669"/>
    <property type="project" value="InterPro"/>
</dbReference>
<keyword evidence="4" id="KW-1185">Reference proteome</keyword>
<evidence type="ECO:0000256" key="1">
    <source>
        <dbReference type="SAM" id="MobiDB-lite"/>
    </source>
</evidence>
<name>A0A202E5D8_9EURY</name>
<dbReference type="SUPFAM" id="SSF51445">
    <property type="entry name" value="(Trans)glycosidases"/>
    <property type="match status" value="1"/>
</dbReference>
<dbReference type="AlphaFoldDB" id="A0A202E5D8"/>
<gene>
    <name evidence="3" type="ORF">B2G88_17005</name>
</gene>
<dbReference type="Gene3D" id="3.20.20.80">
    <property type="entry name" value="Glycosidases"/>
    <property type="match status" value="1"/>
</dbReference>
<reference evidence="3 4" key="1">
    <citation type="submission" date="2017-02" db="EMBL/GenBank/DDBJ databases">
        <title>Natronthermophilus aegyptiacus gen. nov.,sp. nov., an aerobic, extremely halophilic alkalithermophilic archaeon isolated from the athalassohaline Wadi An Natrun, Egypt.</title>
        <authorList>
            <person name="Zhao B."/>
        </authorList>
    </citation>
    <scope>NUCLEOTIDE SEQUENCE [LARGE SCALE GENOMIC DNA]</scope>
    <source>
        <strain evidence="3 4">CGMCC 1.3597</strain>
    </source>
</reference>
<dbReference type="SUPFAM" id="SSF49785">
    <property type="entry name" value="Galactose-binding domain-like"/>
    <property type="match status" value="1"/>
</dbReference>
<dbReference type="Pfam" id="PF02836">
    <property type="entry name" value="Glyco_hydro_2_C"/>
    <property type="match status" value="1"/>
</dbReference>
<dbReference type="Proteomes" id="UP000196084">
    <property type="component" value="Unassembled WGS sequence"/>
</dbReference>
<evidence type="ECO:0000313" key="4">
    <source>
        <dbReference type="Proteomes" id="UP000196084"/>
    </source>
</evidence>
<dbReference type="Gene3D" id="2.60.120.260">
    <property type="entry name" value="Galactose-binding domain-like"/>
    <property type="match status" value="1"/>
</dbReference>
<comment type="caution">
    <text evidence="3">The sequence shown here is derived from an EMBL/GenBank/DDBJ whole genome shotgun (WGS) entry which is preliminary data.</text>
</comment>
<feature type="region of interest" description="Disordered" evidence="1">
    <location>
        <begin position="462"/>
        <end position="490"/>
    </location>
</feature>
<proteinExistence type="predicted"/>
<dbReference type="OrthoDB" id="197753at2157"/>
<dbReference type="InterPro" id="IPR051913">
    <property type="entry name" value="GH2_Domain-Containing"/>
</dbReference>
<dbReference type="RefSeq" id="WP_087715479.1">
    <property type="nucleotide sequence ID" value="NZ_MWPH01000004.1"/>
</dbReference>
<dbReference type="InterPro" id="IPR006103">
    <property type="entry name" value="Glyco_hydro_2_cat"/>
</dbReference>
<evidence type="ECO:0000313" key="3">
    <source>
        <dbReference type="EMBL" id="OVE83110.1"/>
    </source>
</evidence>
<accession>A0A202E5D8</accession>
<dbReference type="GO" id="GO:0004553">
    <property type="term" value="F:hydrolase activity, hydrolyzing O-glycosyl compounds"/>
    <property type="evidence" value="ECO:0007669"/>
    <property type="project" value="InterPro"/>
</dbReference>
<protein>
    <submittedName>
        <fullName evidence="3">Glycoside hydrolase</fullName>
    </submittedName>
</protein>
<dbReference type="PANTHER" id="PTHR42732:SF1">
    <property type="entry name" value="BETA-MANNOSIDASE"/>
    <property type="match status" value="1"/>
</dbReference>
<sequence length="944" mass="104751">MDTISLSGPWTLRLDPDNKGYRENPPDKVIDGTIYLPGTTDEYGYGEPVEEDSRDHLERTHRYEGPAWYRRPVTIPDEWAGKRVTLTLERTRPTEVWLDGERLGSRECLSTPHVYEFPGLEPGEYDLAICVDNTDESMDRAGVERSHAASEHTQTNWNGIVGEIRLDASPPVRIEHVRTTPNVAENAVDLAVTLDAPSTDALEGTLTATARSVTGDEVHVPDPLECAVSVDASEWTDGQTTLEYTYDLGPDALIWDEFSPAAYDLSISLAFETDADSGVDEYETTTGLCAFDADGTQFSVNGRTIILRGRTDCCVFPETGYPPTTTAEWVEHMETAKSYGINHYRFHSWCPPAAAFEAADRVGIYLQPECSQWDFGTSLVEDGDYDYYKREAERILERYGNHPSFVAFTLGNENKGDEERLNELVQHCRKFDDRRLYAYGANNFLMSPRPGAADDFFITANVPDEPTADPETVGRTPIRGTGHINDTPPSTTVDYESELAAYDIPVIGHEIGQYQIHPNYDETRKYRGVLRARNLERFERSLADRFMAGRDRAFQHASGQLAISCYREDIEAAFRTEGFGGFQLLGLQDFPGQGTAMVGLLDSFMESKGLLEAHEWRQFCAARVPLLSFERYTATTADAFVAEATFANYGPGAVTDATATWSITAPDETDIATGTLECDDLEQGALTPLGTIDAPLTDVDAPAELEVTLTVSGTDEADGSAVERTTSYPLWVYPDALESAEGAAEIEVARRFDEDIRTRLADGETVLLLPEPSALRYSLEGAFQPDFWNYEVFKRNGKPGTLGMTTDPDHPLFDAFPTAGHTDWQWWPLLRHSRPMILDDAPAEFEPAIQIIDTIYRNHKLGVYAETAVGDGKLAICTLDLSRDDPAVRQFRHSLESYLTSAAFSPEESLSTGVLESLFDAGDESERAYGDDAGAWVEFDDTAE</sequence>
<dbReference type="EMBL" id="MWPH01000004">
    <property type="protein sequence ID" value="OVE83110.1"/>
    <property type="molecule type" value="Genomic_DNA"/>
</dbReference>
<organism evidence="3 4">
    <name type="scientific">Natronolimnobius baerhuensis</name>
    <dbReference type="NCBI Taxonomy" id="253108"/>
    <lineage>
        <taxon>Archaea</taxon>
        <taxon>Methanobacteriati</taxon>
        <taxon>Methanobacteriota</taxon>
        <taxon>Stenosarchaea group</taxon>
        <taxon>Halobacteria</taxon>
        <taxon>Halobacteriales</taxon>
        <taxon>Natrialbaceae</taxon>
        <taxon>Natronolimnobius</taxon>
    </lineage>
</organism>
<dbReference type="InterPro" id="IPR017853">
    <property type="entry name" value="GH"/>
</dbReference>
<dbReference type="InterPro" id="IPR008979">
    <property type="entry name" value="Galactose-bd-like_sf"/>
</dbReference>
<feature type="domain" description="Glycoside hydrolase family 2 catalytic" evidence="2">
    <location>
        <begin position="296"/>
        <end position="442"/>
    </location>
</feature>
<dbReference type="PANTHER" id="PTHR42732">
    <property type="entry name" value="BETA-GALACTOSIDASE"/>
    <property type="match status" value="1"/>
</dbReference>
<keyword evidence="3" id="KW-0378">Hydrolase</keyword>